<dbReference type="OrthoDB" id="7837485at2"/>
<proteinExistence type="predicted"/>
<dbReference type="RefSeq" id="WP_091519118.1">
    <property type="nucleotide sequence ID" value="NZ_FORF01000004.1"/>
</dbReference>
<evidence type="ECO:0000313" key="2">
    <source>
        <dbReference type="EMBL" id="SFI60644.1"/>
    </source>
</evidence>
<protein>
    <recommendedName>
        <fullName evidence="1">DUF1214 domain-containing protein</fullName>
    </recommendedName>
</protein>
<dbReference type="PIRSF" id="PIRSF009471">
    <property type="entry name" value="UCP009471"/>
    <property type="match status" value="1"/>
</dbReference>
<evidence type="ECO:0000313" key="3">
    <source>
        <dbReference type="Proteomes" id="UP000242763"/>
    </source>
</evidence>
<dbReference type="Gene3D" id="2.60.120.600">
    <property type="entry name" value="Domain of unknown function DUF1214, C-terminal domain"/>
    <property type="match status" value="1"/>
</dbReference>
<dbReference type="EMBL" id="FORF01000004">
    <property type="protein sequence ID" value="SFI60644.1"/>
    <property type="molecule type" value="Genomic_DNA"/>
</dbReference>
<dbReference type="InterPro" id="IPR010621">
    <property type="entry name" value="DUF1214"/>
</dbReference>
<keyword evidence="3" id="KW-1185">Reference proteome</keyword>
<sequence length="194" mass="20760">MLRSFLLTITTLAIALGVGAGSVWFALDRDFEFGTITIGSWKAFATRGTPEADPYSKARFSREADLALGSAEGITFIARQDDSGAPLHLHCAYRIAGPLPPARFWTLHARDASGKVIHAPGTRAPALHSYALLRDGDNNVATTVSRHPSPGNWLAVEGNGEFSLVMTFYDTAMASGARITEIELPQITQVGCDG</sequence>
<dbReference type="Proteomes" id="UP000242763">
    <property type="component" value="Unassembled WGS sequence"/>
</dbReference>
<reference evidence="3" key="1">
    <citation type="submission" date="2016-10" db="EMBL/GenBank/DDBJ databases">
        <authorList>
            <person name="Varghese N."/>
            <person name="Submissions S."/>
        </authorList>
    </citation>
    <scope>NUCLEOTIDE SEQUENCE [LARGE SCALE GENOMIC DNA]</scope>
    <source>
        <strain evidence="3">DSM 21857</strain>
    </source>
</reference>
<accession>A0A1I3JKE4</accession>
<dbReference type="AlphaFoldDB" id="A0A1I3JKE4"/>
<dbReference type="STRING" id="1121003.SAMN03080618_00889"/>
<dbReference type="SUPFAM" id="SSF160935">
    <property type="entry name" value="VPA0735-like"/>
    <property type="match status" value="1"/>
</dbReference>
<name>A0A1I3JKE4_9HYPH</name>
<dbReference type="InterPro" id="IPR012038">
    <property type="entry name" value="UCP009471"/>
</dbReference>
<organism evidence="2 3">
    <name type="scientific">Aquamicrobium aerolatum DSM 21857</name>
    <dbReference type="NCBI Taxonomy" id="1121003"/>
    <lineage>
        <taxon>Bacteria</taxon>
        <taxon>Pseudomonadati</taxon>
        <taxon>Pseudomonadota</taxon>
        <taxon>Alphaproteobacteria</taxon>
        <taxon>Hyphomicrobiales</taxon>
        <taxon>Phyllobacteriaceae</taxon>
        <taxon>Aerobium</taxon>
    </lineage>
</organism>
<dbReference type="InterPro" id="IPR037049">
    <property type="entry name" value="DUF1214_C_sf"/>
</dbReference>
<evidence type="ECO:0000259" key="1">
    <source>
        <dbReference type="Pfam" id="PF06742"/>
    </source>
</evidence>
<dbReference type="Pfam" id="PF06742">
    <property type="entry name" value="DUF1214"/>
    <property type="match status" value="1"/>
</dbReference>
<feature type="domain" description="DUF1214" evidence="1">
    <location>
        <begin position="72"/>
        <end position="171"/>
    </location>
</feature>
<gene>
    <name evidence="2" type="ORF">SAMN03080618_00889</name>
</gene>